<proteinExistence type="predicted"/>
<dbReference type="EMBL" id="JBHSSD010000016">
    <property type="protein sequence ID" value="MFC6163935.1"/>
    <property type="molecule type" value="Genomic_DNA"/>
</dbReference>
<organism evidence="2 3">
    <name type="scientific">Lactiplantibacillus dongliensis</name>
    <dbReference type="NCBI Taxonomy" id="2559919"/>
    <lineage>
        <taxon>Bacteria</taxon>
        <taxon>Bacillati</taxon>
        <taxon>Bacillota</taxon>
        <taxon>Bacilli</taxon>
        <taxon>Lactobacillales</taxon>
        <taxon>Lactobacillaceae</taxon>
        <taxon>Lactiplantibacillus</taxon>
    </lineage>
</organism>
<feature type="region of interest" description="Disordered" evidence="1">
    <location>
        <begin position="210"/>
        <end position="249"/>
    </location>
</feature>
<protein>
    <submittedName>
        <fullName evidence="2">Uncharacterized protein</fullName>
    </submittedName>
</protein>
<dbReference type="Proteomes" id="UP001596253">
    <property type="component" value="Unassembled WGS sequence"/>
</dbReference>
<gene>
    <name evidence="2" type="ORF">ACFP3T_04510</name>
</gene>
<dbReference type="RefSeq" id="WP_137640094.1">
    <property type="nucleotide sequence ID" value="NZ_BJDK01000014.1"/>
</dbReference>
<evidence type="ECO:0000313" key="3">
    <source>
        <dbReference type="Proteomes" id="UP001596253"/>
    </source>
</evidence>
<keyword evidence="3" id="KW-1185">Reference proteome</keyword>
<evidence type="ECO:0000256" key="1">
    <source>
        <dbReference type="SAM" id="MobiDB-lite"/>
    </source>
</evidence>
<sequence>MVLEVSDTILNSSKIVKEVLASGNEEDLNSIQQLISGFENTSVFNSRGRVRTEENLNNAMVDIDIGDIQIFVCSHGGNDYRVVFDAEAQSGFICIKKATLNQAKRYNHFIWRISGVINSGKNLLGQTVLFGKTNDAKIESNSDEELTREFFGDLYDQLHQFYVLSYEVQEGIVNAELQKYDGHKQLLGEVEVSSDIVQGDMSIEQLTINTSDSPDMSEVAEKDIPLKLRSEKRNDNPGPSDEVEKNDNK</sequence>
<evidence type="ECO:0000313" key="2">
    <source>
        <dbReference type="EMBL" id="MFC6163935.1"/>
    </source>
</evidence>
<comment type="caution">
    <text evidence="2">The sequence shown here is derived from an EMBL/GenBank/DDBJ whole genome shotgun (WGS) entry which is preliminary data.</text>
</comment>
<reference evidence="3" key="1">
    <citation type="journal article" date="2019" name="Int. J. Syst. Evol. Microbiol.">
        <title>The Global Catalogue of Microorganisms (GCM) 10K type strain sequencing project: providing services to taxonomists for standard genome sequencing and annotation.</title>
        <authorList>
            <consortium name="The Broad Institute Genomics Platform"/>
            <consortium name="The Broad Institute Genome Sequencing Center for Infectious Disease"/>
            <person name="Wu L."/>
            <person name="Ma J."/>
        </authorList>
    </citation>
    <scope>NUCLEOTIDE SEQUENCE [LARGE SCALE GENOMIC DNA]</scope>
    <source>
        <strain evidence="3">CCM 8932</strain>
    </source>
</reference>
<name>A0ABW1R330_9LACO</name>
<feature type="compositionally biased region" description="Basic and acidic residues" evidence="1">
    <location>
        <begin position="219"/>
        <end position="235"/>
    </location>
</feature>
<accession>A0ABW1R330</accession>